<organism evidence="2 3">
    <name type="scientific">Christiangramia oceanisediminis</name>
    <dbReference type="NCBI Taxonomy" id="2920386"/>
    <lineage>
        <taxon>Bacteria</taxon>
        <taxon>Pseudomonadati</taxon>
        <taxon>Bacteroidota</taxon>
        <taxon>Flavobacteriia</taxon>
        <taxon>Flavobacteriales</taxon>
        <taxon>Flavobacteriaceae</taxon>
        <taxon>Christiangramia</taxon>
    </lineage>
</organism>
<protein>
    <submittedName>
        <fullName evidence="2">Nucleotidyltransferase family protein</fullName>
    </submittedName>
</protein>
<dbReference type="GO" id="GO:0016779">
    <property type="term" value="F:nucleotidyltransferase activity"/>
    <property type="evidence" value="ECO:0007669"/>
    <property type="project" value="UniProtKB-ARBA"/>
</dbReference>
<dbReference type="Pfam" id="PF12804">
    <property type="entry name" value="NTP_transf_3"/>
    <property type="match status" value="1"/>
</dbReference>
<dbReference type="InterPro" id="IPR029044">
    <property type="entry name" value="Nucleotide-diphossugar_trans"/>
</dbReference>
<dbReference type="Gene3D" id="3.90.550.10">
    <property type="entry name" value="Spore Coat Polysaccharide Biosynthesis Protein SpsA, Chain A"/>
    <property type="match status" value="1"/>
</dbReference>
<evidence type="ECO:0000313" key="3">
    <source>
        <dbReference type="Proteomes" id="UP001155280"/>
    </source>
</evidence>
<evidence type="ECO:0000259" key="1">
    <source>
        <dbReference type="Pfam" id="PF12804"/>
    </source>
</evidence>
<evidence type="ECO:0000313" key="2">
    <source>
        <dbReference type="EMBL" id="MCP9199956.1"/>
    </source>
</evidence>
<dbReference type="PANTHER" id="PTHR43777">
    <property type="entry name" value="MOLYBDENUM COFACTOR CYTIDYLYLTRANSFERASE"/>
    <property type="match status" value="1"/>
</dbReference>
<feature type="domain" description="MobA-like NTP transferase" evidence="1">
    <location>
        <begin position="9"/>
        <end position="171"/>
    </location>
</feature>
<dbReference type="EMBL" id="JANCNS010000002">
    <property type="protein sequence ID" value="MCP9199956.1"/>
    <property type="molecule type" value="Genomic_DNA"/>
</dbReference>
<dbReference type="CDD" id="cd04182">
    <property type="entry name" value="GT_2_like_f"/>
    <property type="match status" value="1"/>
</dbReference>
<reference evidence="2" key="1">
    <citation type="submission" date="2022-07" db="EMBL/GenBank/DDBJ databases">
        <title>Gramela sediminis sp. nov., isolated from deep-sea sediment of the Indian Ocean.</title>
        <authorList>
            <person name="Shi H."/>
        </authorList>
    </citation>
    <scope>NUCLEOTIDE SEQUENCE</scope>
    <source>
        <strain evidence="2">GC03-9</strain>
    </source>
</reference>
<dbReference type="InterPro" id="IPR025877">
    <property type="entry name" value="MobA-like_NTP_Trfase"/>
</dbReference>
<dbReference type="SUPFAM" id="SSF53448">
    <property type="entry name" value="Nucleotide-diphospho-sugar transferases"/>
    <property type="match status" value="1"/>
</dbReference>
<accession>A0A9X2I9K8</accession>
<dbReference type="PANTHER" id="PTHR43777:SF1">
    <property type="entry name" value="MOLYBDENUM COFACTOR CYTIDYLYLTRANSFERASE"/>
    <property type="match status" value="1"/>
</dbReference>
<dbReference type="RefSeq" id="WP_241551767.1">
    <property type="nucleotide sequence ID" value="NZ_JANCNS010000002.1"/>
</dbReference>
<gene>
    <name evidence="2" type="ORF">MKO06_08565</name>
</gene>
<name>A0A9X2I9K8_9FLAO</name>
<dbReference type="Proteomes" id="UP001155280">
    <property type="component" value="Unassembled WGS sequence"/>
</dbReference>
<dbReference type="AlphaFoldDB" id="A0A9X2I9K8"/>
<sequence length="200" mass="22019">MNEKSKIGVLILAAGSSSRLGHPKQLVEFKAKSLLQHAIDAVKDLPLQTKVLVLGARSTMIQEEVETTGFKIVLNPKWEEGMASSIRIGLGESLKMNPDLEHLVILVSDQPFITSREIEELLKAHLKNEKEATFSEYASTVGVPAVFSAKLFSELEKLKGDQGAKKLISALNLDLQSIPIQKGNFDVDTPEDVKLLKQME</sequence>
<keyword evidence="3" id="KW-1185">Reference proteome</keyword>
<comment type="caution">
    <text evidence="2">The sequence shown here is derived from an EMBL/GenBank/DDBJ whole genome shotgun (WGS) entry which is preliminary data.</text>
</comment>
<proteinExistence type="predicted"/>